<reference evidence="2" key="1">
    <citation type="journal article" date="2023" name="G3 (Bethesda)">
        <title>Genome assembly and association tests identify interacting loci associated with vigor, precocity, and sex in interspecific pistachio rootstocks.</title>
        <authorList>
            <person name="Palmer W."/>
            <person name="Jacygrad E."/>
            <person name="Sagayaradj S."/>
            <person name="Cavanaugh K."/>
            <person name="Han R."/>
            <person name="Bertier L."/>
            <person name="Beede B."/>
            <person name="Kafkas S."/>
            <person name="Golino D."/>
            <person name="Preece J."/>
            <person name="Michelmore R."/>
        </authorList>
    </citation>
    <scope>NUCLEOTIDE SEQUENCE [LARGE SCALE GENOMIC DNA]</scope>
</reference>
<dbReference type="EMBL" id="CM047899">
    <property type="protein sequence ID" value="KAJ0102115.1"/>
    <property type="molecule type" value="Genomic_DNA"/>
</dbReference>
<comment type="caution">
    <text evidence="1">The sequence shown here is derived from an EMBL/GenBank/DDBJ whole genome shotgun (WGS) entry which is preliminary data.</text>
</comment>
<proteinExistence type="predicted"/>
<protein>
    <submittedName>
        <fullName evidence="1">Uncharacterized protein</fullName>
    </submittedName>
</protein>
<gene>
    <name evidence="1" type="ORF">Patl1_05797</name>
</gene>
<evidence type="ECO:0000313" key="1">
    <source>
        <dbReference type="EMBL" id="KAJ0102115.1"/>
    </source>
</evidence>
<keyword evidence="2" id="KW-1185">Reference proteome</keyword>
<accession>A0ACC1BT44</accession>
<name>A0ACC1BT44_9ROSI</name>
<organism evidence="1 2">
    <name type="scientific">Pistacia atlantica</name>
    <dbReference type="NCBI Taxonomy" id="434234"/>
    <lineage>
        <taxon>Eukaryota</taxon>
        <taxon>Viridiplantae</taxon>
        <taxon>Streptophyta</taxon>
        <taxon>Embryophyta</taxon>
        <taxon>Tracheophyta</taxon>
        <taxon>Spermatophyta</taxon>
        <taxon>Magnoliopsida</taxon>
        <taxon>eudicotyledons</taxon>
        <taxon>Gunneridae</taxon>
        <taxon>Pentapetalae</taxon>
        <taxon>rosids</taxon>
        <taxon>malvids</taxon>
        <taxon>Sapindales</taxon>
        <taxon>Anacardiaceae</taxon>
        <taxon>Pistacia</taxon>
    </lineage>
</organism>
<sequence length="20" mass="2142">MAPVATFMLSFVAQAVVPFD</sequence>
<dbReference type="Proteomes" id="UP001164250">
    <property type="component" value="Chromosome 3"/>
</dbReference>
<evidence type="ECO:0000313" key="2">
    <source>
        <dbReference type="Proteomes" id="UP001164250"/>
    </source>
</evidence>